<dbReference type="CDD" id="cd24047">
    <property type="entry name" value="ASKHA_NBD_EutJ"/>
    <property type="match status" value="1"/>
</dbReference>
<dbReference type="RefSeq" id="WP_245732593.1">
    <property type="nucleotide sequence ID" value="NZ_FODY01000029.1"/>
</dbReference>
<dbReference type="SUPFAM" id="SSF53067">
    <property type="entry name" value="Actin-like ATPase domain"/>
    <property type="match status" value="1"/>
</dbReference>
<protein>
    <submittedName>
        <fullName evidence="1">Ethanolamine utilization protein EutJ</fullName>
    </submittedName>
</protein>
<dbReference type="Pfam" id="PF11104">
    <property type="entry name" value="PilM_2"/>
    <property type="match status" value="1"/>
</dbReference>
<dbReference type="NCBIfam" id="NF011660">
    <property type="entry name" value="PRK15080.1"/>
    <property type="match status" value="1"/>
</dbReference>
<dbReference type="InterPro" id="IPR050696">
    <property type="entry name" value="FtsA/MreB"/>
</dbReference>
<sequence length="288" mass="30730">MKRVAKKTYPPASMEAVDEYLTRMEATQQIASFSPIDLALPLKVGVDLGTSNIVITVLDNRNQPVAFASRPAHVVRDGIVVGFMEAVNILAELKEALEKRLGLTLTEAATAIPPNILPGNVKVIANVVAAVGFRVVKVIDEPEAAALMMRVADGAVVDIGGGTTGISLLRDGKVVYSVDEPTGGTHMTLVVAGNTGLEFDRAEDYKVLPENYARVFTMVHPVIEKMAQITKSNLREKVGALYLAGGASCFKGIQDVFEAYTGIKTYKPENPLLVTPIGIALSIPSVEV</sequence>
<dbReference type="Gene3D" id="3.30.420.40">
    <property type="match status" value="2"/>
</dbReference>
<dbReference type="InterPro" id="IPR043129">
    <property type="entry name" value="ATPase_NBD"/>
</dbReference>
<name>A0A1H8XT63_9FIRM</name>
<dbReference type="PANTHER" id="PTHR32432">
    <property type="entry name" value="CELL DIVISION PROTEIN FTSA-RELATED"/>
    <property type="match status" value="1"/>
</dbReference>
<accession>A0A1H8XT63</accession>
<dbReference type="NCBIfam" id="TIGR02529">
    <property type="entry name" value="EutJ"/>
    <property type="match status" value="1"/>
</dbReference>
<proteinExistence type="predicted"/>
<dbReference type="InterPro" id="IPR005883">
    <property type="entry name" value="PilM"/>
</dbReference>
<dbReference type="STRING" id="112903.SAMN04490178_12933"/>
<organism evidence="1 2">
    <name type="scientific">Propionispora vibrioides</name>
    <dbReference type="NCBI Taxonomy" id="112903"/>
    <lineage>
        <taxon>Bacteria</taxon>
        <taxon>Bacillati</taxon>
        <taxon>Bacillota</taxon>
        <taxon>Negativicutes</taxon>
        <taxon>Selenomonadales</taxon>
        <taxon>Sporomusaceae</taxon>
        <taxon>Propionispora</taxon>
    </lineage>
</organism>
<dbReference type="InterPro" id="IPR013366">
    <property type="entry name" value="EutJ"/>
</dbReference>
<dbReference type="EMBL" id="FODY01000029">
    <property type="protein sequence ID" value="SEP43017.1"/>
    <property type="molecule type" value="Genomic_DNA"/>
</dbReference>
<evidence type="ECO:0000313" key="1">
    <source>
        <dbReference type="EMBL" id="SEP43017.1"/>
    </source>
</evidence>
<dbReference type="PANTHER" id="PTHR32432:SF3">
    <property type="entry name" value="ETHANOLAMINE UTILIZATION PROTEIN EUTJ"/>
    <property type="match status" value="1"/>
</dbReference>
<dbReference type="AlphaFoldDB" id="A0A1H8XT63"/>
<keyword evidence="2" id="KW-1185">Reference proteome</keyword>
<gene>
    <name evidence="1" type="ORF">SAMN04490178_12933</name>
</gene>
<reference evidence="1 2" key="1">
    <citation type="submission" date="2016-10" db="EMBL/GenBank/DDBJ databases">
        <authorList>
            <person name="de Groot N.N."/>
        </authorList>
    </citation>
    <scope>NUCLEOTIDE SEQUENCE [LARGE SCALE GENOMIC DNA]</scope>
    <source>
        <strain evidence="1 2">DSM 13305</strain>
    </source>
</reference>
<evidence type="ECO:0000313" key="2">
    <source>
        <dbReference type="Proteomes" id="UP000198847"/>
    </source>
</evidence>
<dbReference type="Proteomes" id="UP000198847">
    <property type="component" value="Unassembled WGS sequence"/>
</dbReference>